<accession>A0A6J7C8E0</accession>
<dbReference type="Gene3D" id="3.90.1200.10">
    <property type="match status" value="1"/>
</dbReference>
<gene>
    <name evidence="2" type="ORF">UFOPK3267_03097</name>
</gene>
<name>A0A6J7C8E0_9ZZZZ</name>
<dbReference type="InterPro" id="IPR002575">
    <property type="entry name" value="Aminoglycoside_PTrfase"/>
</dbReference>
<dbReference type="PANTHER" id="PTHR21310">
    <property type="entry name" value="AMINOGLYCOSIDE PHOSPHOTRANSFERASE-RELATED-RELATED"/>
    <property type="match status" value="1"/>
</dbReference>
<dbReference type="InterPro" id="IPR051678">
    <property type="entry name" value="AGP_Transferase"/>
</dbReference>
<dbReference type="AlphaFoldDB" id="A0A6J7C8E0"/>
<organism evidence="2">
    <name type="scientific">freshwater metagenome</name>
    <dbReference type="NCBI Taxonomy" id="449393"/>
    <lineage>
        <taxon>unclassified sequences</taxon>
        <taxon>metagenomes</taxon>
        <taxon>ecological metagenomes</taxon>
    </lineage>
</organism>
<dbReference type="CDD" id="cd05154">
    <property type="entry name" value="ACAD10_11_N-like"/>
    <property type="match status" value="1"/>
</dbReference>
<dbReference type="SUPFAM" id="SSF56112">
    <property type="entry name" value="Protein kinase-like (PK-like)"/>
    <property type="match status" value="1"/>
</dbReference>
<dbReference type="EMBL" id="CAFBIY010000282">
    <property type="protein sequence ID" value="CAB4853565.1"/>
    <property type="molecule type" value="Genomic_DNA"/>
</dbReference>
<dbReference type="Pfam" id="PF01636">
    <property type="entry name" value="APH"/>
    <property type="match status" value="1"/>
</dbReference>
<dbReference type="InterPro" id="IPR041726">
    <property type="entry name" value="ACAD10_11_N"/>
</dbReference>
<evidence type="ECO:0000259" key="1">
    <source>
        <dbReference type="Pfam" id="PF01636"/>
    </source>
</evidence>
<protein>
    <submittedName>
        <fullName evidence="2">Unannotated protein</fullName>
    </submittedName>
</protein>
<evidence type="ECO:0000313" key="2">
    <source>
        <dbReference type="EMBL" id="CAB4853565.1"/>
    </source>
</evidence>
<dbReference type="Gene3D" id="3.30.200.20">
    <property type="entry name" value="Phosphorylase Kinase, domain 1"/>
    <property type="match status" value="1"/>
</dbReference>
<dbReference type="InterPro" id="IPR011009">
    <property type="entry name" value="Kinase-like_dom_sf"/>
</dbReference>
<reference evidence="2" key="1">
    <citation type="submission" date="2020-05" db="EMBL/GenBank/DDBJ databases">
        <authorList>
            <person name="Chiriac C."/>
            <person name="Salcher M."/>
            <person name="Ghai R."/>
            <person name="Kavagutti S V."/>
        </authorList>
    </citation>
    <scope>NUCLEOTIDE SEQUENCE</scope>
</reference>
<sequence>MADEALEHIQLKRTQRDPETLRRVLTDWLAPRLGGVVQVSEPEVPEGTGVANETAMFEARWGDHEQGFVLRIASDSPLYIEADIEVHHDMYAALADVPGVPVPKVYGYEADPGLLGAPFFVMERIIGKVPADQPPWATTGFVFEAHPDERRAMWDNAVKVLAALHQVPVAKMPFLAPPAGVSGLGDHLAYWRRWLDDPATGGQHDTLEAGHEWLLRNIPAQAPTGLSWGDSRFANVMFRGTDVVSIFDWDTVSLAGAGADLAWWRTMDGPNAALPGIGTPEELTQRWQELTGTVATDLEYYDVLTSFRLGAILMRLFSQMGAAGTLPPEVAQQQARESAFAQLLASQLEGMR</sequence>
<feature type="domain" description="Aminoglycoside phosphotransferase" evidence="1">
    <location>
        <begin position="61"/>
        <end position="265"/>
    </location>
</feature>
<proteinExistence type="predicted"/>